<dbReference type="Pfam" id="PF02465">
    <property type="entry name" value="FliD_N"/>
    <property type="match status" value="1"/>
</dbReference>
<evidence type="ECO:0000256" key="4">
    <source>
        <dbReference type="ARBA" id="ARBA00023054"/>
    </source>
</evidence>
<dbReference type="GO" id="GO:0009421">
    <property type="term" value="C:bacterial-type flagellum filament cap"/>
    <property type="evidence" value="ECO:0007669"/>
    <property type="project" value="InterPro"/>
</dbReference>
<evidence type="ECO:0000256" key="6">
    <source>
        <dbReference type="ARBA" id="ARBA00025175"/>
    </source>
</evidence>
<dbReference type="PANTHER" id="PTHR30288:SF0">
    <property type="entry name" value="FLAGELLAR HOOK-ASSOCIATED PROTEIN 2"/>
    <property type="match status" value="1"/>
</dbReference>
<name>A0A1I5B0C0_9GAMM</name>
<comment type="function">
    <text evidence="6">Required for the morphogenesis and for the elongation of the flagellar filament by facilitating polymerization of the flagellin monomers at the tip of growing filament. Forms a capping structure, which prevents flagellin subunits (transported through the central channel of the flagellum) from leaking out without polymerization at the distal end.</text>
</comment>
<evidence type="ECO:0000259" key="9">
    <source>
        <dbReference type="Pfam" id="PF07195"/>
    </source>
</evidence>
<comment type="subunit">
    <text evidence="2 7">Homopentamer.</text>
</comment>
<keyword evidence="10" id="KW-0969">Cilium</keyword>
<evidence type="ECO:0000256" key="5">
    <source>
        <dbReference type="ARBA" id="ARBA00023143"/>
    </source>
</evidence>
<comment type="similarity">
    <text evidence="1 7">Belongs to the FliD family.</text>
</comment>
<keyword evidence="4 7" id="KW-0175">Coiled coil</keyword>
<dbReference type="RefSeq" id="WP_092879586.1">
    <property type="nucleotide sequence ID" value="NZ_FOVC01000014.1"/>
</dbReference>
<keyword evidence="11" id="KW-1185">Reference proteome</keyword>
<comment type="subcellular location">
    <subcellularLocation>
        <location evidence="7">Secreted</location>
    </subcellularLocation>
    <subcellularLocation>
        <location evidence="7">Bacterial flagellum</location>
    </subcellularLocation>
</comment>
<dbReference type="EMBL" id="FOVC01000014">
    <property type="protein sequence ID" value="SFN68137.1"/>
    <property type="molecule type" value="Genomic_DNA"/>
</dbReference>
<evidence type="ECO:0000259" key="8">
    <source>
        <dbReference type="Pfam" id="PF02465"/>
    </source>
</evidence>
<dbReference type="GO" id="GO:0009424">
    <property type="term" value="C:bacterial-type flagellum hook"/>
    <property type="evidence" value="ECO:0007669"/>
    <property type="project" value="UniProtKB-UniRule"/>
</dbReference>
<dbReference type="Pfam" id="PF07195">
    <property type="entry name" value="FliD_C"/>
    <property type="match status" value="1"/>
</dbReference>
<keyword evidence="10" id="KW-0966">Cell projection</keyword>
<evidence type="ECO:0000256" key="3">
    <source>
        <dbReference type="ARBA" id="ARBA00016246"/>
    </source>
</evidence>
<evidence type="ECO:0000313" key="10">
    <source>
        <dbReference type="EMBL" id="SFN68137.1"/>
    </source>
</evidence>
<dbReference type="Pfam" id="PF07196">
    <property type="entry name" value="Flagellin_IN"/>
    <property type="match status" value="1"/>
</dbReference>
<dbReference type="Proteomes" id="UP000242222">
    <property type="component" value="Unassembled WGS sequence"/>
</dbReference>
<keyword evidence="5 7" id="KW-0975">Bacterial flagellum</keyword>
<dbReference type="STRING" id="1367852.SAMN05216516_1142"/>
<organism evidence="10 11">
    <name type="scientific">Izhakiella capsodis</name>
    <dbReference type="NCBI Taxonomy" id="1367852"/>
    <lineage>
        <taxon>Bacteria</taxon>
        <taxon>Pseudomonadati</taxon>
        <taxon>Pseudomonadota</taxon>
        <taxon>Gammaproteobacteria</taxon>
        <taxon>Enterobacterales</taxon>
        <taxon>Erwiniaceae</taxon>
        <taxon>Izhakiella</taxon>
    </lineage>
</organism>
<dbReference type="GO" id="GO:0071973">
    <property type="term" value="P:bacterial-type flagellum-dependent cell motility"/>
    <property type="evidence" value="ECO:0007669"/>
    <property type="project" value="TreeGrafter"/>
</dbReference>
<dbReference type="GO" id="GO:0007155">
    <property type="term" value="P:cell adhesion"/>
    <property type="evidence" value="ECO:0007669"/>
    <property type="project" value="InterPro"/>
</dbReference>
<protein>
    <recommendedName>
        <fullName evidence="3 7">Flagellar hook-associated protein 2</fullName>
        <shortName evidence="7">HAP2</shortName>
    </recommendedName>
    <alternativeName>
        <fullName evidence="7">Flagellar cap protein</fullName>
    </alternativeName>
</protein>
<comment type="function">
    <text evidence="7">Required for morphogenesis and for the elongation of the flagellar filament by facilitating polymerization of the flagellin monomers at the tip of growing filament. Forms a capping structure, which prevents flagellin subunits (transported through the central channel of the flagellum) from leaking out without polymerization at the distal end.</text>
</comment>
<accession>A0A1I5B0C0</accession>
<dbReference type="InterPro" id="IPR040026">
    <property type="entry name" value="FliD"/>
</dbReference>
<dbReference type="InterPro" id="IPR010809">
    <property type="entry name" value="FliD_C"/>
</dbReference>
<dbReference type="InterPro" id="IPR003481">
    <property type="entry name" value="FliD_N"/>
</dbReference>
<dbReference type="GO" id="GO:0005576">
    <property type="term" value="C:extracellular region"/>
    <property type="evidence" value="ECO:0007669"/>
    <property type="project" value="UniProtKB-SubCell"/>
</dbReference>
<evidence type="ECO:0000256" key="2">
    <source>
        <dbReference type="ARBA" id="ARBA00011255"/>
    </source>
</evidence>
<keyword evidence="7" id="KW-0964">Secreted</keyword>
<dbReference type="PANTHER" id="PTHR30288">
    <property type="entry name" value="FLAGELLAR CAP/ASSEMBLY PROTEIN FLID"/>
    <property type="match status" value="1"/>
</dbReference>
<reference evidence="11" key="1">
    <citation type="submission" date="2016-10" db="EMBL/GenBank/DDBJ databases">
        <authorList>
            <person name="Varghese N."/>
            <person name="Submissions S."/>
        </authorList>
    </citation>
    <scope>NUCLEOTIDE SEQUENCE [LARGE SCALE GENOMIC DNA]</scope>
    <source>
        <strain evidence="11">N6PO6</strain>
    </source>
</reference>
<feature type="coiled-coil region" evidence="7">
    <location>
        <begin position="256"/>
        <end position="283"/>
    </location>
</feature>
<dbReference type="AlphaFoldDB" id="A0A1I5B0C0"/>
<evidence type="ECO:0000256" key="1">
    <source>
        <dbReference type="ARBA" id="ARBA00009764"/>
    </source>
</evidence>
<dbReference type="OrthoDB" id="9810816at2"/>
<feature type="domain" description="Flagellar hook-associated protein 2 C-terminal" evidence="9">
    <location>
        <begin position="204"/>
        <end position="427"/>
    </location>
</feature>
<dbReference type="InterPro" id="IPR010810">
    <property type="entry name" value="Flagellin_hook_IN_motif"/>
</dbReference>
<sequence length="433" mass="46863">MDLAMDPAQWAKQLADNSVYRMQSRLDAQKKSVQDQQNALNTLKSTLSGFRSSLSKLNTSQGIIKNSATANHDGFVNLKASAAASKGLYQFSVNETAAAEQISYAGLTDQDIKNATGKLTLGVQDKTLDIALDGIGSLADLRDAINKDSDNPGVIASLMKVNGKVELLLSSEETGLSNKFSVSATDASLNSGLNSGISISRARDAVIRIGGDGSAGSGREVTSSSNSFKDLIPGVEINILQKTEDRPLIINVETDAEGSEKQLQEFVDAYNSLKTELDKLTKSGGEKEGRGPLAGDAGVRVLEQQLNNELRRSFGGFKLSDYGIEADKKGQLVLHKDKMEKGLRANPLALNSLFSGKTGLVKTLDKSLDSLLNVTSGSIKTRNDALDRQNKTLSQKTEQISTRYDNAYNRYLREFTRVQAAMQQMQQTMSQFF</sequence>
<evidence type="ECO:0000256" key="7">
    <source>
        <dbReference type="RuleBase" id="RU362066"/>
    </source>
</evidence>
<gene>
    <name evidence="10" type="ORF">SAMN05216516_1142</name>
</gene>
<proteinExistence type="inferred from homology"/>
<keyword evidence="10" id="KW-0282">Flagellum</keyword>
<evidence type="ECO:0000313" key="11">
    <source>
        <dbReference type="Proteomes" id="UP000242222"/>
    </source>
</evidence>
<feature type="domain" description="Flagellar hook-associated protein 2 N-terminal" evidence="8">
    <location>
        <begin position="5"/>
        <end position="99"/>
    </location>
</feature>